<dbReference type="Proteomes" id="UP000585614">
    <property type="component" value="Unassembled WGS sequence"/>
</dbReference>
<gene>
    <name evidence="1" type="ORF">mRhiFer1_008772</name>
</gene>
<sequence length="153" mass="17483">MEKGRGWESGTRLVFQLVEILLFSSLALRFRSASWPGRALTPLWKAGGRSAQHCGGCSSGMWKKRHVLLTRPHVLWIRTTPLRSNQRVPQYWERNLPYANSLLNLLQGLKKECVSLTRDPPGGNQQFRSCWLEAEGLNSDKRCARNKNVCYCP</sequence>
<comment type="caution">
    <text evidence="1">The sequence shown here is derived from an EMBL/GenBank/DDBJ whole genome shotgun (WGS) entry which is preliminary data.</text>
</comment>
<protein>
    <submittedName>
        <fullName evidence="1">Uncharacterized protein</fullName>
    </submittedName>
</protein>
<dbReference type="AlphaFoldDB" id="A0A7J7TMD2"/>
<accession>A0A7J7TMD2</accession>
<organism evidence="1 2">
    <name type="scientific">Rhinolophus ferrumequinum</name>
    <name type="common">Greater horseshoe bat</name>
    <dbReference type="NCBI Taxonomy" id="59479"/>
    <lineage>
        <taxon>Eukaryota</taxon>
        <taxon>Metazoa</taxon>
        <taxon>Chordata</taxon>
        <taxon>Craniata</taxon>
        <taxon>Vertebrata</taxon>
        <taxon>Euteleostomi</taxon>
        <taxon>Mammalia</taxon>
        <taxon>Eutheria</taxon>
        <taxon>Laurasiatheria</taxon>
        <taxon>Chiroptera</taxon>
        <taxon>Yinpterochiroptera</taxon>
        <taxon>Rhinolophoidea</taxon>
        <taxon>Rhinolophidae</taxon>
        <taxon>Rhinolophinae</taxon>
        <taxon>Rhinolophus</taxon>
    </lineage>
</organism>
<dbReference type="EMBL" id="JACAGC010000019">
    <property type="protein sequence ID" value="KAF6301861.1"/>
    <property type="molecule type" value="Genomic_DNA"/>
</dbReference>
<name>A0A7J7TMD2_RHIFE</name>
<evidence type="ECO:0000313" key="2">
    <source>
        <dbReference type="Proteomes" id="UP000585614"/>
    </source>
</evidence>
<proteinExistence type="predicted"/>
<evidence type="ECO:0000313" key="1">
    <source>
        <dbReference type="EMBL" id="KAF6301861.1"/>
    </source>
</evidence>
<reference evidence="1 2" key="1">
    <citation type="journal article" date="2020" name="Nature">
        <title>Six reference-quality genomes reveal evolution of bat adaptations.</title>
        <authorList>
            <person name="Jebb D."/>
            <person name="Huang Z."/>
            <person name="Pippel M."/>
            <person name="Hughes G.M."/>
            <person name="Lavrichenko K."/>
            <person name="Devanna P."/>
            <person name="Winkler S."/>
            <person name="Jermiin L.S."/>
            <person name="Skirmuntt E.C."/>
            <person name="Katzourakis A."/>
            <person name="Burkitt-Gray L."/>
            <person name="Ray D.A."/>
            <person name="Sullivan K.A.M."/>
            <person name="Roscito J.G."/>
            <person name="Kirilenko B.M."/>
            <person name="Davalos L.M."/>
            <person name="Corthals A.P."/>
            <person name="Power M.L."/>
            <person name="Jones G."/>
            <person name="Ransome R.D."/>
            <person name="Dechmann D.K.N."/>
            <person name="Locatelli A.G."/>
            <person name="Puechmaille S.J."/>
            <person name="Fedrigo O."/>
            <person name="Jarvis E.D."/>
            <person name="Hiller M."/>
            <person name="Vernes S.C."/>
            <person name="Myers E.W."/>
            <person name="Teeling E.C."/>
        </authorList>
    </citation>
    <scope>NUCLEOTIDE SEQUENCE [LARGE SCALE GENOMIC DNA]</scope>
    <source>
        <strain evidence="1">MRhiFer1</strain>
        <tissue evidence="1">Lung</tissue>
    </source>
</reference>